<name>A0A7J6SVT2_PEROL</name>
<gene>
    <name evidence="1" type="ORF">FOZ63_019144</name>
</gene>
<proteinExistence type="predicted"/>
<evidence type="ECO:0000313" key="2">
    <source>
        <dbReference type="Proteomes" id="UP000553632"/>
    </source>
</evidence>
<dbReference type="AlphaFoldDB" id="A0A7J6SVT2"/>
<evidence type="ECO:0000313" key="1">
    <source>
        <dbReference type="EMBL" id="KAF4737084.1"/>
    </source>
</evidence>
<keyword evidence="2" id="KW-1185">Reference proteome</keyword>
<sequence length="297" mass="34111">MKTITIIATLGALAQGRSLLRSKPGRSGFGEVAADVAWVNDSPRDTSFYDNNLYCSFDVKDQALCAVRAARGDVNNFLAYNVTDAGRRRTQTCSTVTHPSIGGPIIKEKKKGVRASFCRAKNRVRSWVKSQGKIEESLTLTKEQPFGRQYEILMKHKLEGFREIDVKASPKMRSEDPEEYLTFSFFSPTPNPVYVTYRFNRAYSLPLTTIWEAYPSRDLQFESQDPPMRLEYKLSKWGIRVEGYRYADVAASEADHRFWWFFDMKCYYGFFFRFPSGRCSSNHAVAFVFVVVNNLFV</sequence>
<comment type="caution">
    <text evidence="1">The sequence shown here is derived from an EMBL/GenBank/DDBJ whole genome shotgun (WGS) entry which is preliminary data.</text>
</comment>
<reference evidence="1 2" key="1">
    <citation type="submission" date="2020-04" db="EMBL/GenBank/DDBJ databases">
        <title>Perkinsus olseni comparative genomics.</title>
        <authorList>
            <person name="Bogema D.R."/>
        </authorList>
    </citation>
    <scope>NUCLEOTIDE SEQUENCE [LARGE SCALE GENOMIC DNA]</scope>
    <source>
        <strain evidence="1 2">ATCC PRA-207</strain>
    </source>
</reference>
<protein>
    <submittedName>
        <fullName evidence="1">Uncharacterized protein</fullName>
    </submittedName>
</protein>
<organism evidence="1 2">
    <name type="scientific">Perkinsus olseni</name>
    <name type="common">Perkinsus atlanticus</name>
    <dbReference type="NCBI Taxonomy" id="32597"/>
    <lineage>
        <taxon>Eukaryota</taxon>
        <taxon>Sar</taxon>
        <taxon>Alveolata</taxon>
        <taxon>Perkinsozoa</taxon>
        <taxon>Perkinsea</taxon>
        <taxon>Perkinsida</taxon>
        <taxon>Perkinsidae</taxon>
        <taxon>Perkinsus</taxon>
    </lineage>
</organism>
<accession>A0A7J6SVT2</accession>
<dbReference type="EMBL" id="JABANO010015307">
    <property type="protein sequence ID" value="KAF4737084.1"/>
    <property type="molecule type" value="Genomic_DNA"/>
</dbReference>
<dbReference type="Proteomes" id="UP000553632">
    <property type="component" value="Unassembled WGS sequence"/>
</dbReference>